<feature type="transmembrane region" description="Helical" evidence="1">
    <location>
        <begin position="58"/>
        <end position="79"/>
    </location>
</feature>
<evidence type="ECO:0000313" key="3">
    <source>
        <dbReference type="Proteomes" id="UP001143463"/>
    </source>
</evidence>
<reference evidence="2" key="2">
    <citation type="submission" date="2023-01" db="EMBL/GenBank/DDBJ databases">
        <authorList>
            <person name="Sun Q."/>
            <person name="Evtushenko L."/>
        </authorList>
    </citation>
    <scope>NUCLEOTIDE SEQUENCE</scope>
    <source>
        <strain evidence="2">VKM Ac-1069</strain>
    </source>
</reference>
<name>A0A9W6UEX6_9PSEU</name>
<evidence type="ECO:0000313" key="2">
    <source>
        <dbReference type="EMBL" id="GLL15232.1"/>
    </source>
</evidence>
<gene>
    <name evidence="2" type="ORF">GCM10017577_63810</name>
</gene>
<accession>A0A9W6UEX6</accession>
<evidence type="ECO:0000256" key="1">
    <source>
        <dbReference type="SAM" id="Phobius"/>
    </source>
</evidence>
<dbReference type="Proteomes" id="UP001143463">
    <property type="component" value="Unassembled WGS sequence"/>
</dbReference>
<keyword evidence="1" id="KW-1133">Transmembrane helix</keyword>
<keyword evidence="3" id="KW-1185">Reference proteome</keyword>
<keyword evidence="1" id="KW-0472">Membrane</keyword>
<reference evidence="2" key="1">
    <citation type="journal article" date="2014" name="Int. J. Syst. Evol. Microbiol.">
        <title>Complete genome sequence of Corynebacterium casei LMG S-19264T (=DSM 44701T), isolated from a smear-ripened cheese.</title>
        <authorList>
            <consortium name="US DOE Joint Genome Institute (JGI-PGF)"/>
            <person name="Walter F."/>
            <person name="Albersmeier A."/>
            <person name="Kalinowski J."/>
            <person name="Ruckert C."/>
        </authorList>
    </citation>
    <scope>NUCLEOTIDE SEQUENCE</scope>
    <source>
        <strain evidence="2">VKM Ac-1069</strain>
    </source>
</reference>
<dbReference type="EMBL" id="BSFQ01000043">
    <property type="protein sequence ID" value="GLL15232.1"/>
    <property type="molecule type" value="Genomic_DNA"/>
</dbReference>
<protein>
    <submittedName>
        <fullName evidence="2">Uncharacterized protein</fullName>
    </submittedName>
</protein>
<sequence length="216" mass="21335">MIVTPQARPQTDPTADPITDVIPVVPPAAPWPSALRTREQAAGHRAGVGRRGTRRWPWATAGLAVGLLIGVGIGGAALGNAATATAAAPAPAPQTVTVTAPAAAPETVTVTAAAPAPVTVTKEVPVPSAGSGSSGGSSAGDLTDGVYQAGADIEAGRYKTSGGGTYGSCIWQTYTNAADSISSFVDGNASSGQMYASVAKGQYLELSGGCSWTKVS</sequence>
<keyword evidence="1" id="KW-0812">Transmembrane</keyword>
<comment type="caution">
    <text evidence="2">The sequence shown here is derived from an EMBL/GenBank/DDBJ whole genome shotgun (WGS) entry which is preliminary data.</text>
</comment>
<proteinExistence type="predicted"/>
<dbReference type="RefSeq" id="WP_051737643.1">
    <property type="nucleotide sequence ID" value="NZ_BAAAUZ010000006.1"/>
</dbReference>
<dbReference type="AlphaFoldDB" id="A0A9W6UEX6"/>
<organism evidence="2 3">
    <name type="scientific">Pseudonocardia halophobica</name>
    <dbReference type="NCBI Taxonomy" id="29401"/>
    <lineage>
        <taxon>Bacteria</taxon>
        <taxon>Bacillati</taxon>
        <taxon>Actinomycetota</taxon>
        <taxon>Actinomycetes</taxon>
        <taxon>Pseudonocardiales</taxon>
        <taxon>Pseudonocardiaceae</taxon>
        <taxon>Pseudonocardia</taxon>
    </lineage>
</organism>